<dbReference type="Gene3D" id="1.10.443.10">
    <property type="entry name" value="Intergrase catalytic core"/>
    <property type="match status" value="1"/>
</dbReference>
<evidence type="ECO:0000313" key="5">
    <source>
        <dbReference type="EMBL" id="PWB06090.1"/>
    </source>
</evidence>
<dbReference type="Gene3D" id="1.10.150.130">
    <property type="match status" value="1"/>
</dbReference>
<dbReference type="Proteomes" id="UP000244925">
    <property type="component" value="Unassembled WGS sequence"/>
</dbReference>
<dbReference type="RefSeq" id="WP_107036856.1">
    <property type="nucleotide sequence ID" value="NZ_PUBV01000035.1"/>
</dbReference>
<dbReference type="PANTHER" id="PTHR30349:SF64">
    <property type="entry name" value="PROPHAGE INTEGRASE INTD-RELATED"/>
    <property type="match status" value="1"/>
</dbReference>
<dbReference type="AlphaFoldDB" id="A0A2V1ITK4"/>
<dbReference type="GO" id="GO:0015074">
    <property type="term" value="P:DNA integration"/>
    <property type="evidence" value="ECO:0007669"/>
    <property type="project" value="InterPro"/>
</dbReference>
<gene>
    <name evidence="5" type="ORF">C5O25_11350</name>
</gene>
<dbReference type="EMBL" id="PUBV01000035">
    <property type="protein sequence ID" value="PWB06090.1"/>
    <property type="molecule type" value="Genomic_DNA"/>
</dbReference>
<dbReference type="InterPro" id="IPR050090">
    <property type="entry name" value="Tyrosine_recombinase_XerCD"/>
</dbReference>
<evidence type="ECO:0000259" key="4">
    <source>
        <dbReference type="PROSITE" id="PS51898"/>
    </source>
</evidence>
<dbReference type="PROSITE" id="PS51898">
    <property type="entry name" value="TYR_RECOMBINASE"/>
    <property type="match status" value="1"/>
</dbReference>
<dbReference type="SUPFAM" id="SSF56349">
    <property type="entry name" value="DNA breaking-rejoining enzymes"/>
    <property type="match status" value="1"/>
</dbReference>
<evidence type="ECO:0000256" key="1">
    <source>
        <dbReference type="ARBA" id="ARBA00008857"/>
    </source>
</evidence>
<dbReference type="InterPro" id="IPR011010">
    <property type="entry name" value="DNA_brk_join_enz"/>
</dbReference>
<dbReference type="GO" id="GO:0003677">
    <property type="term" value="F:DNA binding"/>
    <property type="evidence" value="ECO:0007669"/>
    <property type="project" value="UniProtKB-KW"/>
</dbReference>
<feature type="domain" description="Tyr recombinase" evidence="4">
    <location>
        <begin position="255"/>
        <end position="452"/>
    </location>
</feature>
<evidence type="ECO:0000313" key="6">
    <source>
        <dbReference type="Proteomes" id="UP000244925"/>
    </source>
</evidence>
<keyword evidence="2" id="KW-0238">DNA-binding</keyword>
<comment type="caution">
    <text evidence="5">The sequence shown here is derived from an EMBL/GenBank/DDBJ whole genome shotgun (WGS) entry which is preliminary data.</text>
</comment>
<dbReference type="InterPro" id="IPR010998">
    <property type="entry name" value="Integrase_recombinase_N"/>
</dbReference>
<sequence length="455" mass="52138">MKISVYLTSSGKVCADSNMRQVCFRVREGSADLRARSGLFADPDYWDADIPGYKRTTKLPKGEIKALNQKIEDITVMIHERYTEGCDGSWLRNLVKDCLAGEDEVTMPTVGHEAPVPEDEKSFVALFREYIAQSKVCKQRLSSINGTLKKIERFQLYNSEILGKKGFALCLDSLSATDMQDIWDYIMEEHRFYAIYPDFYNQFHFLPSKAPVPLSHNFMTNIFRHIRSFLNWALKQGLTANERWRGFSVRREAYGTPIYLTLEERDRILSTDLSGFPRLERHRDMFIFQCLVGCRAGDLYRMTADNIKDGFLEYYPHKTIGNDGRPYGATLCRVPLNDKARTLLAKYDGISGRSLFPCLNKASYNEDIKVITLIAGVTRTVVVTDPKTNEAVKKPIYIAVSSHTARRTFIANLYRLVKDPNLIASMTGHSLNSKAFRRYRAIAEDMKHELVNMMD</sequence>
<dbReference type="InterPro" id="IPR013762">
    <property type="entry name" value="Integrase-like_cat_sf"/>
</dbReference>
<dbReference type="CDD" id="cd01185">
    <property type="entry name" value="INTN1_C_like"/>
    <property type="match status" value="1"/>
</dbReference>
<name>A0A2V1ITK4_9BACT</name>
<accession>A0A2V1ITK4</accession>
<organism evidence="5 6">
    <name type="scientific">Paramuribaculum intestinale</name>
    <dbReference type="NCBI Taxonomy" id="2094151"/>
    <lineage>
        <taxon>Bacteria</taxon>
        <taxon>Pseudomonadati</taxon>
        <taxon>Bacteroidota</taxon>
        <taxon>Bacteroidia</taxon>
        <taxon>Bacteroidales</taxon>
        <taxon>Muribaculaceae</taxon>
        <taxon>Paramuribaculum</taxon>
    </lineage>
</organism>
<keyword evidence="6" id="KW-1185">Reference proteome</keyword>
<dbReference type="PANTHER" id="PTHR30349">
    <property type="entry name" value="PHAGE INTEGRASE-RELATED"/>
    <property type="match status" value="1"/>
</dbReference>
<protein>
    <recommendedName>
        <fullName evidence="4">Tyr recombinase domain-containing protein</fullName>
    </recommendedName>
</protein>
<comment type="similarity">
    <text evidence="1">Belongs to the 'phage' integrase family.</text>
</comment>
<dbReference type="InterPro" id="IPR002104">
    <property type="entry name" value="Integrase_catalytic"/>
</dbReference>
<evidence type="ECO:0000256" key="2">
    <source>
        <dbReference type="ARBA" id="ARBA00023125"/>
    </source>
</evidence>
<keyword evidence="3" id="KW-0233">DNA recombination</keyword>
<dbReference type="GO" id="GO:0006310">
    <property type="term" value="P:DNA recombination"/>
    <property type="evidence" value="ECO:0007669"/>
    <property type="project" value="UniProtKB-KW"/>
</dbReference>
<proteinExistence type="inferred from homology"/>
<evidence type="ECO:0000256" key="3">
    <source>
        <dbReference type="ARBA" id="ARBA00023172"/>
    </source>
</evidence>
<reference evidence="6" key="1">
    <citation type="submission" date="2018-02" db="EMBL/GenBank/DDBJ databases">
        <authorList>
            <person name="Clavel T."/>
            <person name="Strowig T."/>
        </authorList>
    </citation>
    <scope>NUCLEOTIDE SEQUENCE [LARGE SCALE GENOMIC DNA]</scope>
    <source>
        <strain evidence="6">DSM 100764</strain>
    </source>
</reference>